<dbReference type="AlphaFoldDB" id="A0A5C3QM80"/>
<evidence type="ECO:0000259" key="10">
    <source>
        <dbReference type="PROSITE" id="PS50011"/>
    </source>
</evidence>
<dbReference type="Proteomes" id="UP000305067">
    <property type="component" value="Unassembled WGS sequence"/>
</dbReference>
<dbReference type="InterPro" id="IPR011009">
    <property type="entry name" value="Kinase-like_dom_sf"/>
</dbReference>
<feature type="compositionally biased region" description="Low complexity" evidence="9">
    <location>
        <begin position="814"/>
        <end position="824"/>
    </location>
</feature>
<feature type="compositionally biased region" description="Polar residues" evidence="9">
    <location>
        <begin position="736"/>
        <end position="748"/>
    </location>
</feature>
<sequence length="962" mass="104980">MRQFSLPLTISSSSSRRTTSQDPSVSKLDSDLAPPQFPSNPPSSRSSRSNSFLASLTRSNPSPLVISTNLPKADDSLPSSPESAASPSNPNSLSQRFSWSKPDKLSVSWDEDDEILNYPSHSSSSESSPIEHLLVPGDVVCHGGYLQSEPIQIVPIPHSSQEDVDQQLGEEFEVVRRLGAGSYAVVYLVREVLSRPQSDDDHPSLMGDMDMDASFDSARSAEPVYGREYAIKCLSKANLEEGGLAEQLAEATIHQSLPAHPNIVTLHRTFETPSFLLLLLEYVPGEDLYYFLSRARDRYEMDPVESAVFTSCTPPTPGLLTTLNPNQLLSTSRLRLISSMFSQICDAVEFCHANGVYHRDIKPENLIVTDRWVTGRHGQRERKVVVKLSDFGLACTETESSDMDCGSAPYMSYECRNNLSPQYRPRGADIWSLGIVLLNMLYHRNPWTDTADGACTSFGHFRRRPGAFLLQRFTGMKRPVAEFLVNRVFCVLEDPMDDSPRVTAQEFGQWVKNLPGLLSPGANSKRTPRAPAVRHDDDHPLGGSMPPSHRPSSRNSSYSSIVRPIAIRAPAVHELSLLEPTLEQSMDDLSVFYDPDLDADERPEFDSTGQKVVSPPLPTMTRFSALTSSLRSDKSNGTIRVPPSPTSATTPTVTKKSSIWRLGFGKSSTGPTDRLSPASASPAAPVTSSVTADNTNMSPTASNVTNLIMGLNPVDQPSSRGTTFSKGRQPKRPAIHSNNSKGRSTQDVDNCMTPAYWAGPKAQPARGEAVSSANSLKSGNWRSSMSSNSSLATSNSGFTRFSNNSARSVATAATSVSASSWRSGAGTGGKGSSLSPPQQRTITPATLPRNIKLVKNGVPFEASDLRASAEDEDSKREIYGSPPLRQPRFRLQRENSSNLHTITERPRGLSNLPNEDLTKNRGHMDLTEPLSDDGFDDDADGRKKVQKGQINALAKMLSALRR</sequence>
<feature type="domain" description="Protein kinase" evidence="10">
    <location>
        <begin position="172"/>
        <end position="517"/>
    </location>
</feature>
<evidence type="ECO:0000256" key="5">
    <source>
        <dbReference type="ARBA" id="ARBA00022840"/>
    </source>
</evidence>
<dbReference type="Pfam" id="PF00069">
    <property type="entry name" value="Pkinase"/>
    <property type="match status" value="1"/>
</dbReference>
<evidence type="ECO:0000256" key="7">
    <source>
        <dbReference type="PIRSR" id="PIRSR630616-2"/>
    </source>
</evidence>
<dbReference type="GO" id="GO:0004674">
    <property type="term" value="F:protein serine/threonine kinase activity"/>
    <property type="evidence" value="ECO:0007669"/>
    <property type="project" value="UniProtKB-KW"/>
</dbReference>
<dbReference type="InterPro" id="IPR030616">
    <property type="entry name" value="Aur-like"/>
</dbReference>
<feature type="compositionally biased region" description="Low complexity" evidence="9">
    <location>
        <begin position="76"/>
        <end position="94"/>
    </location>
</feature>
<keyword evidence="1" id="KW-0723">Serine/threonine-protein kinase</keyword>
<evidence type="ECO:0000256" key="4">
    <source>
        <dbReference type="ARBA" id="ARBA00022777"/>
    </source>
</evidence>
<feature type="binding site" evidence="7">
    <location>
        <begin position="364"/>
        <end position="365"/>
    </location>
    <ligand>
        <name>ATP</name>
        <dbReference type="ChEBI" id="CHEBI:30616"/>
    </ligand>
</feature>
<evidence type="ECO:0000256" key="8">
    <source>
        <dbReference type="PIRSR" id="PIRSR630616-3"/>
    </source>
</evidence>
<evidence type="ECO:0000256" key="6">
    <source>
        <dbReference type="PIRSR" id="PIRSR630616-1"/>
    </source>
</evidence>
<feature type="region of interest" description="Disordered" evidence="9">
    <location>
        <begin position="518"/>
        <end position="557"/>
    </location>
</feature>
<feature type="region of interest" description="Disordered" evidence="9">
    <location>
        <begin position="814"/>
        <end position="848"/>
    </location>
</feature>
<dbReference type="EMBL" id="ML178822">
    <property type="protein sequence ID" value="TFL02448.1"/>
    <property type="molecule type" value="Genomic_DNA"/>
</dbReference>
<feature type="compositionally biased region" description="Low complexity" evidence="9">
    <location>
        <begin position="646"/>
        <end position="657"/>
    </location>
</feature>
<evidence type="ECO:0000256" key="3">
    <source>
        <dbReference type="ARBA" id="ARBA00022741"/>
    </source>
</evidence>
<reference evidence="11 12" key="1">
    <citation type="journal article" date="2019" name="Nat. Ecol. Evol.">
        <title>Megaphylogeny resolves global patterns of mushroom evolution.</title>
        <authorList>
            <person name="Varga T."/>
            <person name="Krizsan K."/>
            <person name="Foldi C."/>
            <person name="Dima B."/>
            <person name="Sanchez-Garcia M."/>
            <person name="Sanchez-Ramirez S."/>
            <person name="Szollosi G.J."/>
            <person name="Szarkandi J.G."/>
            <person name="Papp V."/>
            <person name="Albert L."/>
            <person name="Andreopoulos W."/>
            <person name="Angelini C."/>
            <person name="Antonin V."/>
            <person name="Barry K.W."/>
            <person name="Bougher N.L."/>
            <person name="Buchanan P."/>
            <person name="Buyck B."/>
            <person name="Bense V."/>
            <person name="Catcheside P."/>
            <person name="Chovatia M."/>
            <person name="Cooper J."/>
            <person name="Damon W."/>
            <person name="Desjardin D."/>
            <person name="Finy P."/>
            <person name="Geml J."/>
            <person name="Haridas S."/>
            <person name="Hughes K."/>
            <person name="Justo A."/>
            <person name="Karasinski D."/>
            <person name="Kautmanova I."/>
            <person name="Kiss B."/>
            <person name="Kocsube S."/>
            <person name="Kotiranta H."/>
            <person name="LaButti K.M."/>
            <person name="Lechner B.E."/>
            <person name="Liimatainen K."/>
            <person name="Lipzen A."/>
            <person name="Lukacs Z."/>
            <person name="Mihaltcheva S."/>
            <person name="Morgado L.N."/>
            <person name="Niskanen T."/>
            <person name="Noordeloos M.E."/>
            <person name="Ohm R.A."/>
            <person name="Ortiz-Santana B."/>
            <person name="Ovrebo C."/>
            <person name="Racz N."/>
            <person name="Riley R."/>
            <person name="Savchenko A."/>
            <person name="Shiryaev A."/>
            <person name="Soop K."/>
            <person name="Spirin V."/>
            <person name="Szebenyi C."/>
            <person name="Tomsovsky M."/>
            <person name="Tulloss R.E."/>
            <person name="Uehling J."/>
            <person name="Grigoriev I.V."/>
            <person name="Vagvolgyi C."/>
            <person name="Papp T."/>
            <person name="Martin F.M."/>
            <person name="Miettinen O."/>
            <person name="Hibbett D.S."/>
            <person name="Nagy L.G."/>
        </authorList>
    </citation>
    <scope>NUCLEOTIDE SEQUENCE [LARGE SCALE GENOMIC DNA]</scope>
    <source>
        <strain evidence="11 12">CBS 309.79</strain>
    </source>
</reference>
<dbReference type="PROSITE" id="PS00108">
    <property type="entry name" value="PROTEIN_KINASE_ST"/>
    <property type="match status" value="1"/>
</dbReference>
<dbReference type="OrthoDB" id="541276at2759"/>
<evidence type="ECO:0000313" key="12">
    <source>
        <dbReference type="Proteomes" id="UP000305067"/>
    </source>
</evidence>
<evidence type="ECO:0000256" key="1">
    <source>
        <dbReference type="ARBA" id="ARBA00022527"/>
    </source>
</evidence>
<dbReference type="Gene3D" id="3.30.200.20">
    <property type="entry name" value="Phosphorylase Kinase, domain 1"/>
    <property type="match status" value="1"/>
</dbReference>
<feature type="compositionally biased region" description="Low complexity" evidence="9">
    <location>
        <begin position="11"/>
        <end position="20"/>
    </location>
</feature>
<feature type="binding site" evidence="7">
    <location>
        <position position="390"/>
    </location>
    <ligand>
        <name>ATP</name>
        <dbReference type="ChEBI" id="CHEBI:30616"/>
    </ligand>
</feature>
<dbReference type="SUPFAM" id="SSF56112">
    <property type="entry name" value="Protein kinase-like (PK-like)"/>
    <property type="match status" value="1"/>
</dbReference>
<dbReference type="InterPro" id="IPR000719">
    <property type="entry name" value="Prot_kinase_dom"/>
</dbReference>
<dbReference type="GO" id="GO:0005524">
    <property type="term" value="F:ATP binding"/>
    <property type="evidence" value="ECO:0007669"/>
    <property type="project" value="UniProtKB-KW"/>
</dbReference>
<feature type="compositionally biased region" description="Low complexity" evidence="9">
    <location>
        <begin position="42"/>
        <end position="55"/>
    </location>
</feature>
<feature type="region of interest" description="Disordered" evidence="9">
    <location>
        <begin position="1"/>
        <end position="98"/>
    </location>
</feature>
<feature type="active site" description="Proton acceptor" evidence="6">
    <location>
        <position position="360"/>
    </location>
</feature>
<protein>
    <recommendedName>
        <fullName evidence="10">Protein kinase domain-containing protein</fullName>
    </recommendedName>
</protein>
<feature type="region of interest" description="Disordered" evidence="9">
    <location>
        <begin position="904"/>
        <end position="947"/>
    </location>
</feature>
<keyword evidence="12" id="KW-1185">Reference proteome</keyword>
<feature type="region of interest" description="Disordered" evidence="9">
    <location>
        <begin position="710"/>
        <end position="795"/>
    </location>
</feature>
<feature type="compositionally biased region" description="Low complexity" evidence="9">
    <location>
        <begin position="676"/>
        <end position="692"/>
    </location>
</feature>
<evidence type="ECO:0000256" key="2">
    <source>
        <dbReference type="ARBA" id="ARBA00022679"/>
    </source>
</evidence>
<feature type="compositionally biased region" description="Polar residues" evidence="9">
    <location>
        <begin position="1"/>
        <end position="10"/>
    </location>
</feature>
<feature type="compositionally biased region" description="Polar residues" evidence="9">
    <location>
        <begin position="832"/>
        <end position="844"/>
    </location>
</feature>
<feature type="compositionally biased region" description="Polar residues" evidence="9">
    <location>
        <begin position="715"/>
        <end position="726"/>
    </location>
</feature>
<feature type="region of interest" description="Disordered" evidence="9">
    <location>
        <begin position="630"/>
        <end position="697"/>
    </location>
</feature>
<keyword evidence="4" id="KW-0418">Kinase</keyword>
<proteinExistence type="predicted"/>
<keyword evidence="5 7" id="KW-0067">ATP-binding</keyword>
<dbReference type="InterPro" id="IPR008271">
    <property type="entry name" value="Ser/Thr_kinase_AS"/>
</dbReference>
<gene>
    <name evidence="11" type="ORF">BDV98DRAFT_582074</name>
</gene>
<feature type="compositionally biased region" description="Polar residues" evidence="9">
    <location>
        <begin position="56"/>
        <end position="70"/>
    </location>
</feature>
<dbReference type="SMART" id="SM00220">
    <property type="entry name" value="S_TKc"/>
    <property type="match status" value="1"/>
</dbReference>
<dbReference type="PANTHER" id="PTHR24350">
    <property type="entry name" value="SERINE/THREONINE-PROTEIN KINASE IAL-RELATED"/>
    <property type="match status" value="1"/>
</dbReference>
<evidence type="ECO:0000313" key="11">
    <source>
        <dbReference type="EMBL" id="TFL02448.1"/>
    </source>
</evidence>
<organism evidence="11 12">
    <name type="scientific">Pterulicium gracile</name>
    <dbReference type="NCBI Taxonomy" id="1884261"/>
    <lineage>
        <taxon>Eukaryota</taxon>
        <taxon>Fungi</taxon>
        <taxon>Dikarya</taxon>
        <taxon>Basidiomycota</taxon>
        <taxon>Agaricomycotina</taxon>
        <taxon>Agaricomycetes</taxon>
        <taxon>Agaricomycetidae</taxon>
        <taxon>Agaricales</taxon>
        <taxon>Pleurotineae</taxon>
        <taxon>Pterulaceae</taxon>
        <taxon>Pterulicium</taxon>
    </lineage>
</organism>
<dbReference type="Gene3D" id="1.10.510.10">
    <property type="entry name" value="Transferase(Phosphotransferase) domain 1"/>
    <property type="match status" value="1"/>
</dbReference>
<keyword evidence="3 7" id="KW-0547">Nucleotide-binding</keyword>
<feature type="compositionally biased region" description="Basic and acidic residues" evidence="9">
    <location>
        <begin position="916"/>
        <end position="926"/>
    </location>
</feature>
<feature type="cross-link" description="Glycyl lysine isopeptide (Lys-Gly) (interchain with G-Cter in SUMO2)" evidence="8">
    <location>
        <position position="362"/>
    </location>
</feature>
<dbReference type="PROSITE" id="PS50011">
    <property type="entry name" value="PROTEIN_KINASE_DOM"/>
    <property type="match status" value="1"/>
</dbReference>
<feature type="compositionally biased region" description="Low complexity" evidence="9">
    <location>
        <begin position="778"/>
        <end position="795"/>
    </location>
</feature>
<keyword evidence="2" id="KW-0808">Transferase</keyword>
<name>A0A5C3QM80_9AGAR</name>
<accession>A0A5C3QM80</accession>
<dbReference type="STRING" id="1884261.A0A5C3QM80"/>
<feature type="binding site" evidence="7">
    <location>
        <position position="232"/>
    </location>
    <ligand>
        <name>ATP</name>
        <dbReference type="ChEBI" id="CHEBI:30616"/>
    </ligand>
</feature>
<feature type="compositionally biased region" description="Acidic residues" evidence="9">
    <location>
        <begin position="930"/>
        <end position="939"/>
    </location>
</feature>
<evidence type="ECO:0000256" key="9">
    <source>
        <dbReference type="SAM" id="MobiDB-lite"/>
    </source>
</evidence>